<keyword evidence="6" id="KW-0175">Coiled coil</keyword>
<dbReference type="GO" id="GO:0030968">
    <property type="term" value="P:endoplasmic reticulum unfolded protein response"/>
    <property type="evidence" value="ECO:0007669"/>
    <property type="project" value="TreeGrafter"/>
</dbReference>
<evidence type="ECO:0000259" key="8">
    <source>
        <dbReference type="PROSITE" id="PS50217"/>
    </source>
</evidence>
<evidence type="ECO:0000256" key="1">
    <source>
        <dbReference type="ARBA" id="ARBA00004167"/>
    </source>
</evidence>
<feature type="compositionally biased region" description="Low complexity" evidence="7">
    <location>
        <begin position="166"/>
        <end position="181"/>
    </location>
</feature>
<dbReference type="SMART" id="SM00338">
    <property type="entry name" value="BRLZ"/>
    <property type="match status" value="1"/>
</dbReference>
<evidence type="ECO:0000313" key="10">
    <source>
        <dbReference type="Proteomes" id="UP000738359"/>
    </source>
</evidence>
<feature type="compositionally biased region" description="Polar residues" evidence="7">
    <location>
        <begin position="67"/>
        <end position="94"/>
    </location>
</feature>
<keyword evidence="4" id="KW-0804">Transcription</keyword>
<dbReference type="GO" id="GO:0000978">
    <property type="term" value="F:RNA polymerase II cis-regulatory region sequence-specific DNA binding"/>
    <property type="evidence" value="ECO:0007669"/>
    <property type="project" value="TreeGrafter"/>
</dbReference>
<evidence type="ECO:0000256" key="5">
    <source>
        <dbReference type="ARBA" id="ARBA00023242"/>
    </source>
</evidence>
<reference evidence="9" key="1">
    <citation type="journal article" date="2020" name="Fungal Divers.">
        <title>Resolving the Mortierellaceae phylogeny through synthesis of multi-gene phylogenetics and phylogenomics.</title>
        <authorList>
            <person name="Vandepol N."/>
            <person name="Liber J."/>
            <person name="Desiro A."/>
            <person name="Na H."/>
            <person name="Kennedy M."/>
            <person name="Barry K."/>
            <person name="Grigoriev I.V."/>
            <person name="Miller A.N."/>
            <person name="O'Donnell K."/>
            <person name="Stajich J.E."/>
            <person name="Bonito G."/>
        </authorList>
    </citation>
    <scope>NUCLEOTIDE SEQUENCE</scope>
    <source>
        <strain evidence="9">CK1249</strain>
    </source>
</reference>
<gene>
    <name evidence="9" type="ORF">BGZ70_004785</name>
</gene>
<dbReference type="Pfam" id="PF00170">
    <property type="entry name" value="bZIP_1"/>
    <property type="match status" value="1"/>
</dbReference>
<evidence type="ECO:0000256" key="6">
    <source>
        <dbReference type="SAM" id="Coils"/>
    </source>
</evidence>
<dbReference type="Gene3D" id="1.20.5.170">
    <property type="match status" value="1"/>
</dbReference>
<name>A0A9P6J9U3_MORAP</name>
<keyword evidence="3" id="KW-0238">DNA-binding</keyword>
<feature type="region of interest" description="Disordered" evidence="7">
    <location>
        <begin position="642"/>
        <end position="667"/>
    </location>
</feature>
<dbReference type="EMBL" id="JAAAHY010000251">
    <property type="protein sequence ID" value="KAF9965478.1"/>
    <property type="molecule type" value="Genomic_DNA"/>
</dbReference>
<feature type="region of interest" description="Disordered" evidence="7">
    <location>
        <begin position="54"/>
        <end position="99"/>
    </location>
</feature>
<feature type="compositionally biased region" description="Low complexity" evidence="7">
    <location>
        <begin position="226"/>
        <end position="237"/>
    </location>
</feature>
<keyword evidence="5" id="KW-0539">Nucleus</keyword>
<dbReference type="CDD" id="cd14686">
    <property type="entry name" value="bZIP"/>
    <property type="match status" value="1"/>
</dbReference>
<keyword evidence="2" id="KW-0805">Transcription regulation</keyword>
<evidence type="ECO:0000256" key="2">
    <source>
        <dbReference type="ARBA" id="ARBA00023015"/>
    </source>
</evidence>
<feature type="coiled-coil region" evidence="6">
    <location>
        <begin position="359"/>
        <end position="407"/>
    </location>
</feature>
<dbReference type="AlphaFoldDB" id="A0A9P6J9U3"/>
<dbReference type="OrthoDB" id="674948at2759"/>
<dbReference type="PANTHER" id="PTHR46164:SF3">
    <property type="entry name" value="ATF6, ISOFORM C"/>
    <property type="match status" value="1"/>
</dbReference>
<organism evidence="9 10">
    <name type="scientific">Mortierella alpina</name>
    <name type="common">Oleaginous fungus</name>
    <name type="synonym">Mortierella renispora</name>
    <dbReference type="NCBI Taxonomy" id="64518"/>
    <lineage>
        <taxon>Eukaryota</taxon>
        <taxon>Fungi</taxon>
        <taxon>Fungi incertae sedis</taxon>
        <taxon>Mucoromycota</taxon>
        <taxon>Mortierellomycotina</taxon>
        <taxon>Mortierellomycetes</taxon>
        <taxon>Mortierellales</taxon>
        <taxon>Mortierellaceae</taxon>
        <taxon>Mortierella</taxon>
    </lineage>
</organism>
<dbReference type="Proteomes" id="UP000738359">
    <property type="component" value="Unassembled WGS sequence"/>
</dbReference>
<comment type="subcellular location">
    <subcellularLocation>
        <location evidence="1">Membrane</location>
        <topology evidence="1">Single-pass membrane protein</topology>
    </subcellularLocation>
</comment>
<feature type="region of interest" description="Disordered" evidence="7">
    <location>
        <begin position="166"/>
        <end position="237"/>
    </location>
</feature>
<feature type="compositionally biased region" description="Polar residues" evidence="7">
    <location>
        <begin position="184"/>
        <end position="196"/>
    </location>
</feature>
<sequence>MAAIDTTTTSTGTSPEDESILSFLTTDFLESQTTSAATFDSAQFFDTLQDDHPLKYHDLLHPPSPPTSVGTFSESSGSPHHSNMDSCDEGSSSDVPMDSNPLEYWQYVYSDLDQSNAPFPILNDPAQQQQQQQLQPGAWPLLANVDSSLLQQPSSVVPNFGASGLFESSSSSSNSGAGEPNSPAPNNTSKTGNNSGKRSHGAGPSAPPSPVSSVKAEKKLKRAKKQAPAPSHPALLPLAPLKPLVSLAPQPTQPTPPSPPVSVHDTFIKQSPPLSPCIMPAPSVTSAGAGGPLARRPSIIPALTPSLARSNPVIVKSTLVPDEKPQSEAVMSAQAKRQERLIKNRAAALLSRKRKREHINLLESHTDMLKNDNQELRERVSELEENVKVLTLERDSARKECERLRQINGLTARPNLHSDTILMDMDLERNIRSVDAERGLNSKATGVVFMIILFSFALFNLPSGKLETLMVGGSLGRPRIGAGIVGRALDSYTKNPTISGQVRQPPTNQQDMNNMTDLVVFSDNRALQNWLGHEPVSNVKDSNEKAPRVGGTVAFDKETVQQPLATSSDESTKSVGFVGQTREQLAWVHSDTSEMNEPDRDAWLYCTNLLYSLRPSSVTKAAGTAQSTNGEIRRPRLSLISPLDGVESNGSKQNLPPWMPGAGSSENDAGQRYLRLDVEVTSSRVVSGKGLGDHEQVIRFPLMPVGVFDNSTTSLTPSKPAAPTPVAVEPESSSSSSSSSFVPGRRRSSQGRSSRVNVQGGVSKTRRIYEAKDQYFQSAQALRAAAVSAAAAAPECTEPSTPLAPIKEEPMEVYIKEEPMD</sequence>
<proteinExistence type="predicted"/>
<protein>
    <recommendedName>
        <fullName evidence="8">BZIP domain-containing protein</fullName>
    </recommendedName>
</protein>
<dbReference type="PANTHER" id="PTHR46164">
    <property type="entry name" value="ATF6, ISOFORM C"/>
    <property type="match status" value="1"/>
</dbReference>
<dbReference type="InterPro" id="IPR004827">
    <property type="entry name" value="bZIP"/>
</dbReference>
<evidence type="ECO:0000313" key="9">
    <source>
        <dbReference type="EMBL" id="KAF9965478.1"/>
    </source>
</evidence>
<feature type="compositionally biased region" description="Low complexity" evidence="7">
    <location>
        <begin position="724"/>
        <end position="740"/>
    </location>
</feature>
<dbReference type="InterPro" id="IPR046347">
    <property type="entry name" value="bZIP_sf"/>
</dbReference>
<dbReference type="GO" id="GO:0000981">
    <property type="term" value="F:DNA-binding transcription factor activity, RNA polymerase II-specific"/>
    <property type="evidence" value="ECO:0007669"/>
    <property type="project" value="TreeGrafter"/>
</dbReference>
<dbReference type="PROSITE" id="PS50217">
    <property type="entry name" value="BZIP"/>
    <property type="match status" value="1"/>
</dbReference>
<feature type="region of interest" description="Disordered" evidence="7">
    <location>
        <begin position="714"/>
        <end position="761"/>
    </location>
</feature>
<feature type="domain" description="BZIP" evidence="8">
    <location>
        <begin position="334"/>
        <end position="390"/>
    </location>
</feature>
<comment type="caution">
    <text evidence="9">The sequence shown here is derived from an EMBL/GenBank/DDBJ whole genome shotgun (WGS) entry which is preliminary data.</text>
</comment>
<accession>A0A9P6J9U3</accession>
<dbReference type="SUPFAM" id="SSF57959">
    <property type="entry name" value="Leucine zipper domain"/>
    <property type="match status" value="1"/>
</dbReference>
<evidence type="ECO:0000256" key="7">
    <source>
        <dbReference type="SAM" id="MobiDB-lite"/>
    </source>
</evidence>
<dbReference type="GO" id="GO:0016020">
    <property type="term" value="C:membrane"/>
    <property type="evidence" value="ECO:0007669"/>
    <property type="project" value="UniProtKB-SubCell"/>
</dbReference>
<dbReference type="GO" id="GO:0005634">
    <property type="term" value="C:nucleus"/>
    <property type="evidence" value="ECO:0007669"/>
    <property type="project" value="TreeGrafter"/>
</dbReference>
<evidence type="ECO:0000256" key="4">
    <source>
        <dbReference type="ARBA" id="ARBA00023163"/>
    </source>
</evidence>
<evidence type="ECO:0000256" key="3">
    <source>
        <dbReference type="ARBA" id="ARBA00023125"/>
    </source>
</evidence>
<keyword evidence="10" id="KW-1185">Reference proteome</keyword>
<dbReference type="InterPro" id="IPR051882">
    <property type="entry name" value="ATF_bZIP_TF"/>
</dbReference>